<dbReference type="EMBL" id="LLXJ01000925">
    <property type="protein sequence ID" value="PKC05050.1"/>
    <property type="molecule type" value="Genomic_DNA"/>
</dbReference>
<evidence type="ECO:0008006" key="3">
    <source>
        <dbReference type="Google" id="ProtNLM"/>
    </source>
</evidence>
<dbReference type="GO" id="GO:0000155">
    <property type="term" value="F:phosphorelay sensor kinase activity"/>
    <property type="evidence" value="ECO:0007669"/>
    <property type="project" value="InterPro"/>
</dbReference>
<comment type="caution">
    <text evidence="1">The sequence shown here is derived from an EMBL/GenBank/DDBJ whole genome shotgun (WGS) entry which is preliminary data.</text>
</comment>
<organism evidence="1 2">
    <name type="scientific">Rhizophagus irregularis</name>
    <dbReference type="NCBI Taxonomy" id="588596"/>
    <lineage>
        <taxon>Eukaryota</taxon>
        <taxon>Fungi</taxon>
        <taxon>Fungi incertae sedis</taxon>
        <taxon>Mucoromycota</taxon>
        <taxon>Glomeromycotina</taxon>
        <taxon>Glomeromycetes</taxon>
        <taxon>Glomerales</taxon>
        <taxon>Glomeraceae</taxon>
        <taxon>Rhizophagus</taxon>
    </lineage>
</organism>
<dbReference type="Gene3D" id="1.10.287.130">
    <property type="match status" value="1"/>
</dbReference>
<gene>
    <name evidence="1" type="ORF">RhiirA5_421431</name>
</gene>
<evidence type="ECO:0000313" key="2">
    <source>
        <dbReference type="Proteomes" id="UP000232722"/>
    </source>
</evidence>
<proteinExistence type="predicted"/>
<dbReference type="Proteomes" id="UP000232722">
    <property type="component" value="Unassembled WGS sequence"/>
</dbReference>
<dbReference type="VEuPathDB" id="FungiDB:RhiirA1_468731"/>
<dbReference type="SUPFAM" id="SSF47384">
    <property type="entry name" value="Homodimeric domain of signal transducing histidine kinase"/>
    <property type="match status" value="1"/>
</dbReference>
<reference evidence="1 2" key="2">
    <citation type="submission" date="2017-09" db="EMBL/GenBank/DDBJ databases">
        <title>Extensive intraspecific genome diversity in a model arbuscular mycorrhizal fungus.</title>
        <authorList>
            <person name="Chen E.C."/>
            <person name="Morin E."/>
            <person name="Beaudet D."/>
            <person name="Noel J."/>
            <person name="Ndikumana S."/>
            <person name="Charron P."/>
            <person name="St-Onge C."/>
            <person name="Giorgi J."/>
            <person name="Grigoriev I.V."/>
            <person name="Roux C."/>
            <person name="Martin F.M."/>
            <person name="Corradi N."/>
        </authorList>
    </citation>
    <scope>NUCLEOTIDE SEQUENCE [LARGE SCALE GENOMIC DNA]</scope>
    <source>
        <strain evidence="1 2">A5</strain>
    </source>
</reference>
<sequence length="155" mass="18044">MMLKEVAKVFTRELELWTDTLHLRVRNKIQESIVEFSKFCLEIQLANNSSNNDENKIVKSTIGDPIMKQYFNMAVKLMRDTLNVDSVYLLEMALSFKTADPQRQFEEEERDYLSNFGINIVNEVIKRKVIIADRAKGAFVSSISHELRNPLQRSN</sequence>
<dbReference type="CDD" id="cd00082">
    <property type="entry name" value="HisKA"/>
    <property type="match status" value="1"/>
</dbReference>
<dbReference type="VEuPathDB" id="FungiDB:FUN_001195"/>
<dbReference type="VEuPathDB" id="FungiDB:FUN_001192"/>
<dbReference type="VEuPathDB" id="FungiDB:RhiirA1_450610"/>
<accession>A0A2N0PDZ9</accession>
<dbReference type="InterPro" id="IPR036097">
    <property type="entry name" value="HisK_dim/P_sf"/>
</dbReference>
<protein>
    <recommendedName>
        <fullName evidence="3">Signal transduction histidine kinase dimerisation/phosphoacceptor domain-containing protein</fullName>
    </recommendedName>
</protein>
<name>A0A2N0PDZ9_9GLOM</name>
<reference evidence="1 2" key="1">
    <citation type="submission" date="2016-04" db="EMBL/GenBank/DDBJ databases">
        <title>Genome analyses suggest a sexual origin of heterokaryosis in a supposedly ancient asexual fungus.</title>
        <authorList>
            <person name="Ropars J."/>
            <person name="Sedzielewska K."/>
            <person name="Noel J."/>
            <person name="Charron P."/>
            <person name="Farinelli L."/>
            <person name="Marton T."/>
            <person name="Kruger M."/>
            <person name="Pelin A."/>
            <person name="Brachmann A."/>
            <person name="Corradi N."/>
        </authorList>
    </citation>
    <scope>NUCLEOTIDE SEQUENCE [LARGE SCALE GENOMIC DNA]</scope>
    <source>
        <strain evidence="1 2">A5</strain>
    </source>
</reference>
<evidence type="ECO:0000313" key="1">
    <source>
        <dbReference type="EMBL" id="PKC05050.1"/>
    </source>
</evidence>
<dbReference type="InterPro" id="IPR003661">
    <property type="entry name" value="HisK_dim/P_dom"/>
</dbReference>
<dbReference type="AlphaFoldDB" id="A0A2N0PDZ9"/>
<dbReference type="VEuPathDB" id="FungiDB:RhiirFUN_026796"/>